<dbReference type="InParanoid" id="A0A0V0QP80"/>
<keyword evidence="3" id="KW-1185">Reference proteome</keyword>
<dbReference type="AlphaFoldDB" id="A0A0V0QP80"/>
<gene>
    <name evidence="2" type="ORF">PPERSA_12412</name>
</gene>
<reference evidence="2 3" key="1">
    <citation type="journal article" date="2015" name="Sci. Rep.">
        <title>Genome of the facultative scuticociliatosis pathogen Pseudocohnilembus persalinus provides insight into its virulence through horizontal gene transfer.</title>
        <authorList>
            <person name="Xiong J."/>
            <person name="Wang G."/>
            <person name="Cheng J."/>
            <person name="Tian M."/>
            <person name="Pan X."/>
            <person name="Warren A."/>
            <person name="Jiang C."/>
            <person name="Yuan D."/>
            <person name="Miao W."/>
        </authorList>
    </citation>
    <scope>NUCLEOTIDE SEQUENCE [LARGE SCALE GENOMIC DNA]</scope>
    <source>
        <strain evidence="2">36N120E</strain>
    </source>
</reference>
<dbReference type="Proteomes" id="UP000054937">
    <property type="component" value="Unassembled WGS sequence"/>
</dbReference>
<keyword evidence="1" id="KW-1133">Transmembrane helix</keyword>
<evidence type="ECO:0000256" key="1">
    <source>
        <dbReference type="SAM" id="Phobius"/>
    </source>
</evidence>
<proteinExistence type="predicted"/>
<evidence type="ECO:0000313" key="3">
    <source>
        <dbReference type="Proteomes" id="UP000054937"/>
    </source>
</evidence>
<evidence type="ECO:0000313" key="2">
    <source>
        <dbReference type="EMBL" id="KRX03965.1"/>
    </source>
</evidence>
<keyword evidence="1" id="KW-0812">Transmembrane</keyword>
<feature type="transmembrane region" description="Helical" evidence="1">
    <location>
        <begin position="26"/>
        <end position="45"/>
    </location>
</feature>
<name>A0A0V0QP80_PSEPJ</name>
<keyword evidence="1" id="KW-0472">Membrane</keyword>
<evidence type="ECO:0008006" key="4">
    <source>
        <dbReference type="Google" id="ProtNLM"/>
    </source>
</evidence>
<sequence>MLSNTNKQIIQEFSLLQFYSQIRKSMVYQTLAFLIISICSIQVIIKQFEIGILQEVLYQLEQKNLKPFLQDVKIVQGENPVCPSEYPLTISQYEWAGTTEGCLCKEGGIDNKYCCPAGVCKNFTCEGDNISPTEAMNLNYWKNQNNDKNVVICGKFMQEISAKSQTDLKESQSGLCLDDENYKVCKSENQLTDFNICVPKSKEFLKIDDQQYVYINRQANQLPIIEFKIQNDMQICFNENEEIKDEEKERDEYLLLKNQKRQVKSCIQNSNWNKMATIKKIDLYKANKDFYSETIENLPQFKLHKYDEFHLLYLNAQPVKSELQQRWINGQEQKQSQIQKQQNQRNGFA</sequence>
<dbReference type="EMBL" id="LDAU01000122">
    <property type="protein sequence ID" value="KRX03965.1"/>
    <property type="molecule type" value="Genomic_DNA"/>
</dbReference>
<protein>
    <recommendedName>
        <fullName evidence="4">Transmembrane protein</fullName>
    </recommendedName>
</protein>
<organism evidence="2 3">
    <name type="scientific">Pseudocohnilembus persalinus</name>
    <name type="common">Ciliate</name>
    <dbReference type="NCBI Taxonomy" id="266149"/>
    <lineage>
        <taxon>Eukaryota</taxon>
        <taxon>Sar</taxon>
        <taxon>Alveolata</taxon>
        <taxon>Ciliophora</taxon>
        <taxon>Intramacronucleata</taxon>
        <taxon>Oligohymenophorea</taxon>
        <taxon>Scuticociliatia</taxon>
        <taxon>Philasterida</taxon>
        <taxon>Pseudocohnilembidae</taxon>
        <taxon>Pseudocohnilembus</taxon>
    </lineage>
</organism>
<accession>A0A0V0QP80</accession>
<comment type="caution">
    <text evidence="2">The sequence shown here is derived from an EMBL/GenBank/DDBJ whole genome shotgun (WGS) entry which is preliminary data.</text>
</comment>